<dbReference type="OrthoDB" id="5868801at2759"/>
<dbReference type="eggNOG" id="KOG1041">
    <property type="taxonomic scope" value="Eukaryota"/>
</dbReference>
<gene>
    <name evidence="4" type="ORF">CAEBREN_04289</name>
</gene>
<dbReference type="Gene3D" id="3.40.50.2300">
    <property type="match status" value="1"/>
</dbReference>
<dbReference type="STRING" id="135651.G0N9K4"/>
<evidence type="ECO:0000313" key="5">
    <source>
        <dbReference type="Proteomes" id="UP000008068"/>
    </source>
</evidence>
<dbReference type="Proteomes" id="UP000008068">
    <property type="component" value="Unassembled WGS sequence"/>
</dbReference>
<dbReference type="OMA" id="AWDLNIA"/>
<dbReference type="InParanoid" id="G0N9K4"/>
<dbReference type="PROSITE" id="PS50822">
    <property type="entry name" value="PIWI"/>
    <property type="match status" value="1"/>
</dbReference>
<feature type="domain" description="Piwi" evidence="3">
    <location>
        <begin position="583"/>
        <end position="908"/>
    </location>
</feature>
<evidence type="ECO:0000259" key="3">
    <source>
        <dbReference type="PROSITE" id="PS50822"/>
    </source>
</evidence>
<comment type="similarity">
    <text evidence="1">Belongs to the argonaute family.</text>
</comment>
<feature type="domain" description="PAZ" evidence="2">
    <location>
        <begin position="307"/>
        <end position="417"/>
    </location>
</feature>
<dbReference type="Pfam" id="PF02170">
    <property type="entry name" value="PAZ"/>
    <property type="match status" value="1"/>
</dbReference>
<dbReference type="Gene3D" id="3.30.420.10">
    <property type="entry name" value="Ribonuclease H-like superfamily/Ribonuclease H"/>
    <property type="match status" value="1"/>
</dbReference>
<sequence length="949" mass="105822">MSGNSAQAPIQVPPPVPPEFGLLAAFGNKSANDACKERLEQLQLNPGPKIYPKTMDPGAHGTEVKIQTNIFGLEVFKNSDVFQYSVSIKADLTPTKEAVFTKKGKEDYVVLDRHQKCVAILFHAMETHQDFFQTQDNCYVYDGQSLLFSTIDIFRQEGAAKTKVFEIDGSAIDHEDLQKLACIKLEVFPTKNARVKFTQDDIGRRTSDSNIEAVHGAYHQILELAFNQSSLRDSARCVVFEHGKIFFITPANEGYSQEDYIDVGDGKKLIPGIKKTVQFIEGHQGRGANNPSVIIDGMKVAFHKEQTVHEKLEEIMSNRIASGLKDFDRERCAAVIKGLDCYTKYTDRVRHLRIEGIHHECAENSRFQLKNEETSTVAAYYRERYQMTLKYPKANLIVCKDKGNLNFYPMEVLTISPNQRVKISQQTSAQSQKTTKESAVLPDVRQRLIVIGKTAADIRSENEVLRRLGVLVSDEPLLVSARQFPPVKLAAQPTGPMLSMRDNKWRISQYARPATAPNIWALYCVGSQTTRFSHDMLKKFGEEFVGMFRTKGVILSPPADIGLVLFSEIMGKLDDAAKSNCSYVLIITDDSITNLHQKYKMVESSTGMIVQDMKISKALSVLQGKKLTLENVVNKTNVKLGGINYIFTDTKKFMNDHLVIGIGVSHPPAGTKYLLEGKGVLNPTIIGYSYNANKSQEFSGNFVLGPAGQDTIAVIEDIVTQALSGYQKWHNGSNPKRILVYRSGAGEGSHGNVIAYEVPLARFAINQFSPNIKLVYINVSKDHTCRLFRKDLHEIAPRGSGSTSGPRNGPPPPKSCDLNIGPGICVDSQVTHPGCKQFYLNSHITLQGTAKTPLYSVLADDVNVSMAGLEEITYNLCHLHQIVGLPTSLPTPLYVANEYAKRGRDLWNEHCEKNPMIRQTGSERERLQEISEAINYQTKHDLIDRRLNA</sequence>
<accession>G0N9K4</accession>
<evidence type="ECO:0000256" key="1">
    <source>
        <dbReference type="RuleBase" id="RU361178"/>
    </source>
</evidence>
<dbReference type="EMBL" id="GL379852">
    <property type="protein sequence ID" value="EGT55702.1"/>
    <property type="molecule type" value="Genomic_DNA"/>
</dbReference>
<dbReference type="Pfam" id="PF02171">
    <property type="entry name" value="Piwi"/>
    <property type="match status" value="1"/>
</dbReference>
<keyword evidence="5" id="KW-1185">Reference proteome</keyword>
<dbReference type="GO" id="GO:0003723">
    <property type="term" value="F:RNA binding"/>
    <property type="evidence" value="ECO:0007669"/>
    <property type="project" value="InterPro"/>
</dbReference>
<dbReference type="PANTHER" id="PTHR22891">
    <property type="entry name" value="EUKARYOTIC TRANSLATION INITIATION FACTOR 2C"/>
    <property type="match status" value="1"/>
</dbReference>
<evidence type="ECO:0000313" key="4">
    <source>
        <dbReference type="EMBL" id="EGT55702.1"/>
    </source>
</evidence>
<dbReference type="PROSITE" id="PS50821">
    <property type="entry name" value="PAZ"/>
    <property type="match status" value="1"/>
</dbReference>
<evidence type="ECO:0000259" key="2">
    <source>
        <dbReference type="PROSITE" id="PS50821"/>
    </source>
</evidence>
<dbReference type="SMART" id="SM00949">
    <property type="entry name" value="PAZ"/>
    <property type="match status" value="1"/>
</dbReference>
<dbReference type="Gene3D" id="2.170.260.10">
    <property type="entry name" value="paz domain"/>
    <property type="match status" value="1"/>
</dbReference>
<dbReference type="InterPro" id="IPR036397">
    <property type="entry name" value="RNaseH_sf"/>
</dbReference>
<proteinExistence type="inferred from homology"/>
<dbReference type="SMART" id="SM00950">
    <property type="entry name" value="Piwi"/>
    <property type="match status" value="1"/>
</dbReference>
<name>G0N9K4_CAEBE</name>
<dbReference type="FunCoup" id="G0N9K4">
    <property type="interactions" value="18"/>
</dbReference>
<dbReference type="HOGENOM" id="CLU_310185_0_0_1"/>
<dbReference type="SUPFAM" id="SSF53098">
    <property type="entry name" value="Ribonuclease H-like"/>
    <property type="match status" value="1"/>
</dbReference>
<dbReference type="AlphaFoldDB" id="G0N9K4"/>
<organism evidence="5">
    <name type="scientific">Caenorhabditis brenneri</name>
    <name type="common">Nematode worm</name>
    <dbReference type="NCBI Taxonomy" id="135651"/>
    <lineage>
        <taxon>Eukaryota</taxon>
        <taxon>Metazoa</taxon>
        <taxon>Ecdysozoa</taxon>
        <taxon>Nematoda</taxon>
        <taxon>Chromadorea</taxon>
        <taxon>Rhabditida</taxon>
        <taxon>Rhabditina</taxon>
        <taxon>Rhabditomorpha</taxon>
        <taxon>Rhabditoidea</taxon>
        <taxon>Rhabditidae</taxon>
        <taxon>Peloderinae</taxon>
        <taxon>Caenorhabditis</taxon>
    </lineage>
</organism>
<evidence type="ECO:0008006" key="6">
    <source>
        <dbReference type="Google" id="ProtNLM"/>
    </source>
</evidence>
<dbReference type="InterPro" id="IPR003165">
    <property type="entry name" value="Piwi"/>
</dbReference>
<dbReference type="InterPro" id="IPR003100">
    <property type="entry name" value="PAZ_dom"/>
</dbReference>
<reference evidence="5" key="1">
    <citation type="submission" date="2011-07" db="EMBL/GenBank/DDBJ databases">
        <authorList>
            <consortium name="Caenorhabditis brenneri Sequencing and Analysis Consortium"/>
            <person name="Wilson R.K."/>
        </authorList>
    </citation>
    <scope>NUCLEOTIDE SEQUENCE [LARGE SCALE GENOMIC DNA]</scope>
    <source>
        <strain evidence="5">PB2801</strain>
    </source>
</reference>
<dbReference type="InterPro" id="IPR036085">
    <property type="entry name" value="PAZ_dom_sf"/>
</dbReference>
<dbReference type="SUPFAM" id="SSF101690">
    <property type="entry name" value="PAZ domain"/>
    <property type="match status" value="1"/>
</dbReference>
<dbReference type="CDD" id="cd02846">
    <property type="entry name" value="PAZ_argonaute_like"/>
    <property type="match status" value="1"/>
</dbReference>
<dbReference type="InterPro" id="IPR012337">
    <property type="entry name" value="RNaseH-like_sf"/>
</dbReference>
<protein>
    <recommendedName>
        <fullName evidence="6">Piwi domain-containing protein</fullName>
    </recommendedName>
</protein>